<keyword evidence="5" id="KW-0572">Peptidoglycan-anchor</keyword>
<proteinExistence type="predicted"/>
<evidence type="ECO:0000256" key="1">
    <source>
        <dbReference type="ARBA" id="ARBA00022512"/>
    </source>
</evidence>
<reference evidence="9 10" key="1">
    <citation type="submission" date="2023-12" db="EMBL/GenBank/DDBJ databases">
        <title>Redefining Piscine Lactococcosis.</title>
        <authorList>
            <person name="Heckman T.I."/>
            <person name="Yazdi Z."/>
            <person name="Older C.E."/>
            <person name="Griffin M.J."/>
            <person name="Waldbieser G.C."/>
            <person name="Chow A.M."/>
            <person name="Medina Silva I."/>
            <person name="Anenson K.M."/>
            <person name="Garcia J.C."/>
            <person name="LaFrentz B.R."/>
            <person name="Slavic D."/>
            <person name="Toohey-Kurth K.L."/>
            <person name="Yant P."/>
            <person name="Fritz H.M."/>
            <person name="Henderson E."/>
            <person name="McDowall R."/>
            <person name="Cai H."/>
            <person name="Adikson M."/>
            <person name="Soto E."/>
        </authorList>
    </citation>
    <scope>NUCLEOTIDE SEQUENCE [LARGE SCALE GENOMIC DNA]</scope>
    <source>
        <strain evidence="9 10">R21-91A</strain>
    </source>
</reference>
<dbReference type="Proteomes" id="UP001456368">
    <property type="component" value="Chromosome"/>
</dbReference>
<dbReference type="Gene3D" id="3.80.10.10">
    <property type="entry name" value="Ribonuclease Inhibitor"/>
    <property type="match status" value="1"/>
</dbReference>
<evidence type="ECO:0000256" key="5">
    <source>
        <dbReference type="ARBA" id="ARBA00023088"/>
    </source>
</evidence>
<sequence length="700" mass="76918">MKKLTHAIALSTIVLGAISPTLQVIAETPKVEETQEVTPEASPENVEVQASSSDIAAGTFGTAPWRIDSSGVLHIGAGTFSDTPVNQNGARLSPWYQWSKQITSIRFEGDVVAGNILSNLFDYLTNVTSIDGIERLNTSHTTEMQRVFGGCASLTSLDLTSWDVSNVTTIFSFLNGATNMESLNVSNWNVSNMIAITYAFSEMPKLKELDLSQWRLTPLYSAQGVFMGDSSLEALDLSGFDMTQLEKSWITGYEMSRFFQNTTSLKVLKLSDKFRFWVTDSVNVELPEISANNQYTGKWQNVGTGSLSHPQGADVWTSKQLTQNFNSNAKSDTYVWQPYTIAAGNVTVKYVDTEGTPIAEDVIKAGNIGEAYTTEQKDIAGYTFKEVQGNPSGKFTDQPQTVTYVYEQYKDKSTVIVHDSELTVGDTWKSEDNFDSATDYYGNAVPFSDINVEGQVDTTKAGTYKVTYTRFVPNFFSNSENQGTYSAVATITVKEAQPVKGGDITVKFVDIEGNKISDDVIKAGNIGEAYTTEQKDILGYTFKEVQGDASGKFTDQAQTVTYVYTKNELSHVTGTVLVQYVDTNGQSISEDVVKSGIVGEGYSTEKKDIKGYTFKEVRGNAAGHYTDQVQTVSYVYTKNKMISQATETPKGGEKDQVASAKRKFLPKAGENMTLINFILGLTFLVLALFGLTLRLKKINK</sequence>
<keyword evidence="6" id="KW-1133">Transmembrane helix</keyword>
<feature type="domain" description="Gram-positive cocci surface proteins LPxTG" evidence="8">
    <location>
        <begin position="665"/>
        <end position="700"/>
    </location>
</feature>
<dbReference type="Pfam" id="PF03382">
    <property type="entry name" value="DUF285"/>
    <property type="match status" value="1"/>
</dbReference>
<dbReference type="NCBIfam" id="TIGR02167">
    <property type="entry name" value="Liste_lipo_26"/>
    <property type="match status" value="2"/>
</dbReference>
<name>A0ABZ2SGE3_9LACT</name>
<keyword evidence="6" id="KW-0812">Transmembrane</keyword>
<keyword evidence="10" id="KW-1185">Reference proteome</keyword>
<dbReference type="InterPro" id="IPR022038">
    <property type="entry name" value="Ig-like_bact"/>
</dbReference>
<dbReference type="GeneID" id="75143906"/>
<keyword evidence="4" id="KW-0677">Repeat</keyword>
<dbReference type="SUPFAM" id="SSF52047">
    <property type="entry name" value="RNI-like"/>
    <property type="match status" value="1"/>
</dbReference>
<keyword evidence="3 7" id="KW-0732">Signal</keyword>
<feature type="transmembrane region" description="Helical" evidence="6">
    <location>
        <begin position="674"/>
        <end position="693"/>
    </location>
</feature>
<dbReference type="Pfam" id="PF07523">
    <property type="entry name" value="Big_3"/>
    <property type="match status" value="1"/>
</dbReference>
<dbReference type="PANTHER" id="PTHR24373">
    <property type="entry name" value="SLIT RELATED LEUCINE-RICH REPEAT NEURONAL PROTEIN"/>
    <property type="match status" value="1"/>
</dbReference>
<feature type="signal peptide" evidence="7">
    <location>
        <begin position="1"/>
        <end position="26"/>
    </location>
</feature>
<dbReference type="InterPro" id="IPR011889">
    <property type="entry name" value="Liste_lipo_26"/>
</dbReference>
<dbReference type="RefSeq" id="WP_019294020.1">
    <property type="nucleotide sequence ID" value="NZ_CP094882.1"/>
</dbReference>
<dbReference type="InterPro" id="IPR050328">
    <property type="entry name" value="Dev_Immune_Receptor"/>
</dbReference>
<evidence type="ECO:0000259" key="8">
    <source>
        <dbReference type="PROSITE" id="PS50847"/>
    </source>
</evidence>
<dbReference type="InterPro" id="IPR009459">
    <property type="entry name" value="MucBP_dom"/>
</dbReference>
<evidence type="ECO:0000256" key="7">
    <source>
        <dbReference type="SAM" id="SignalP"/>
    </source>
</evidence>
<evidence type="ECO:0000256" key="2">
    <source>
        <dbReference type="ARBA" id="ARBA00022525"/>
    </source>
</evidence>
<evidence type="ECO:0000256" key="3">
    <source>
        <dbReference type="ARBA" id="ARBA00022729"/>
    </source>
</evidence>
<accession>A0ABZ2SGE3</accession>
<dbReference type="InterPro" id="IPR019931">
    <property type="entry name" value="LPXTG_anchor"/>
</dbReference>
<evidence type="ECO:0000256" key="4">
    <source>
        <dbReference type="ARBA" id="ARBA00022737"/>
    </source>
</evidence>
<dbReference type="EMBL" id="CP141698">
    <property type="protein sequence ID" value="WYC66838.1"/>
    <property type="molecule type" value="Genomic_DNA"/>
</dbReference>
<organism evidence="9 10">
    <name type="scientific">Lactococcus petauri</name>
    <dbReference type="NCBI Taxonomy" id="1940789"/>
    <lineage>
        <taxon>Bacteria</taxon>
        <taxon>Bacillati</taxon>
        <taxon>Bacillota</taxon>
        <taxon>Bacilli</taxon>
        <taxon>Lactobacillales</taxon>
        <taxon>Streptococcaceae</taxon>
        <taxon>Lactococcus</taxon>
    </lineage>
</organism>
<dbReference type="InterPro" id="IPR005046">
    <property type="entry name" value="DUF285"/>
</dbReference>
<protein>
    <submittedName>
        <fullName evidence="9">MucBP domain-containing protein</fullName>
    </submittedName>
</protein>
<keyword evidence="6" id="KW-0472">Membrane</keyword>
<feature type="chain" id="PRO_5045820891" evidence="7">
    <location>
        <begin position="27"/>
        <end position="700"/>
    </location>
</feature>
<dbReference type="Pfam" id="PF06458">
    <property type="entry name" value="MucBP"/>
    <property type="match status" value="3"/>
</dbReference>
<dbReference type="Gene3D" id="3.10.20.320">
    <property type="entry name" value="Putative peptidoglycan bound protein (lpxtg motif)"/>
    <property type="match status" value="3"/>
</dbReference>
<dbReference type="PROSITE" id="PS50847">
    <property type="entry name" value="GRAM_POS_ANCHORING"/>
    <property type="match status" value="1"/>
</dbReference>
<dbReference type="PANTHER" id="PTHR24373:SF275">
    <property type="entry name" value="TIR DOMAIN-CONTAINING PROTEIN"/>
    <property type="match status" value="1"/>
</dbReference>
<evidence type="ECO:0000313" key="10">
    <source>
        <dbReference type="Proteomes" id="UP001456368"/>
    </source>
</evidence>
<gene>
    <name evidence="9" type="ORF">VNN45_08110</name>
</gene>
<keyword evidence="1" id="KW-0134">Cell wall</keyword>
<evidence type="ECO:0000256" key="6">
    <source>
        <dbReference type="SAM" id="Phobius"/>
    </source>
</evidence>
<keyword evidence="2" id="KW-0964">Secreted</keyword>
<dbReference type="InterPro" id="IPR032675">
    <property type="entry name" value="LRR_dom_sf"/>
</dbReference>
<dbReference type="InterPro" id="IPR013783">
    <property type="entry name" value="Ig-like_fold"/>
</dbReference>
<dbReference type="Gene3D" id="2.60.40.10">
    <property type="entry name" value="Immunoglobulins"/>
    <property type="match status" value="1"/>
</dbReference>
<evidence type="ECO:0000313" key="9">
    <source>
        <dbReference type="EMBL" id="WYC66838.1"/>
    </source>
</evidence>